<organism evidence="2 3">
    <name type="scientific">Serendipita indica (strain DSM 11827)</name>
    <name type="common">Root endophyte fungus</name>
    <name type="synonym">Piriformospora indica</name>
    <dbReference type="NCBI Taxonomy" id="1109443"/>
    <lineage>
        <taxon>Eukaryota</taxon>
        <taxon>Fungi</taxon>
        <taxon>Dikarya</taxon>
        <taxon>Basidiomycota</taxon>
        <taxon>Agaricomycotina</taxon>
        <taxon>Agaricomycetes</taxon>
        <taxon>Sebacinales</taxon>
        <taxon>Serendipitaceae</taxon>
        <taxon>Serendipita</taxon>
    </lineage>
</organism>
<proteinExistence type="predicted"/>
<feature type="region of interest" description="Disordered" evidence="1">
    <location>
        <begin position="71"/>
        <end position="93"/>
    </location>
</feature>
<dbReference type="EMBL" id="CAFZ01000150">
    <property type="protein sequence ID" value="CCA72157.1"/>
    <property type="molecule type" value="Genomic_DNA"/>
</dbReference>
<comment type="caution">
    <text evidence="2">The sequence shown here is derived from an EMBL/GenBank/DDBJ whole genome shotgun (WGS) entry which is preliminary data.</text>
</comment>
<feature type="compositionally biased region" description="Polar residues" evidence="1">
    <location>
        <begin position="508"/>
        <end position="520"/>
    </location>
</feature>
<dbReference type="HOGENOM" id="CLU_369651_0_0_1"/>
<evidence type="ECO:0000313" key="3">
    <source>
        <dbReference type="Proteomes" id="UP000007148"/>
    </source>
</evidence>
<keyword evidence="3" id="KW-1185">Reference proteome</keyword>
<sequence length="753" mass="81815">MAFFDTKLCTARPPSKVVPLKRRRSPSPSPSRAVMGSSTKGSKVIPLRLRTSNLLALMPGLLLDEQHENVPAFQEPSESKMAGKSHPDTDGGKLDCASSQEAFIRSEVDHSVPTKLTHGKGAATARSDGSIQFASGLDAPCFRLSEFQPFSNDAARDILLKPPREPAFVPGWMDEGRPASDDFYTQREQSLNQRRRYSDKNQLNLQLIPKGDDLEGENVSLPVMRSCIKLPEVIQGVKSRTGPVISRFLSSLGEPMETTLPNLPIWKSCHDEVHEPADPCPVVGEEDRSDQAAIRPLHDSWPSSPTPGLPLADSNNAPGQSPLSSTSDGEGSPMSLCSMLEGPCVAPAPYQGELALLTHAATLASTGISVNWGGDPSGMIPSAADEMDDAVPTVGSLFNPSGVKSYYGSPRNISPYSTALLLSGIQERNDEDPTYDTKPLAGMENALFLEDEPGAPLLGQLSHSEMPSKVQLLCEYSTVEHDQLLEASLSQVERSKRRFLEAIRATTLPQKDTHTTSVGSSPLRRQLSPNSLSSEGHEDRKIYDQDNRSRPHSSTLVLVTTAQWDAQLPSPANSVFGCDEATHQELQMPYNVDANSLFDGDLTDEETRSHMDESSLTSLSPLSMRNVPLPVTNARDRSVKGGITQLLTPASLSPPPTSRIPDRTQDCMRSIVPMYTSARKRVLIQEILDAGSQSSTKMAAFARLRRIGKSSNLCIEGGAYNPFTGNTGSIKKETEDILDRNTLIALRLIQTTR</sequence>
<evidence type="ECO:0000313" key="2">
    <source>
        <dbReference type="EMBL" id="CCA72157.1"/>
    </source>
</evidence>
<dbReference type="AlphaFoldDB" id="G4TLG2"/>
<reference evidence="2" key="1">
    <citation type="journal article" date="2011" name="PLoS Pathog.">
        <title>Endophytic Life Strategies Decoded by Genome and Transcriptome Analyses of the Mutualistic Root Symbiont Piriformospora indica.</title>
        <authorList>
            <person name="Zuccaro A."/>
            <person name="Lahrmann U."/>
            <person name="Guldener U."/>
            <person name="Langen G."/>
            <person name="Pfiffi S."/>
            <person name="Biedenkopf D."/>
            <person name="Wong P."/>
            <person name="Samans B."/>
            <person name="Grimm C."/>
            <person name="Basiewicz M."/>
            <person name="Murat C."/>
            <person name="Martin F."/>
            <person name="Kogel K.H."/>
        </authorList>
    </citation>
    <scope>NUCLEOTIDE SEQUENCE [LARGE SCALE GENOMIC DNA]</scope>
    <source>
        <strain evidence="2">DSM 11827</strain>
    </source>
</reference>
<name>G4TLG2_SERID</name>
<gene>
    <name evidence="2" type="ORF">PIIN_06092</name>
</gene>
<reference evidence="2" key="2">
    <citation type="submission" date="2011-05" db="EMBL/GenBank/DDBJ databases">
        <authorList>
            <person name="MIPS"/>
        </authorList>
    </citation>
    <scope>NUCLEOTIDE SEQUENCE</scope>
    <source>
        <strain evidence="2">DSM 11827</strain>
    </source>
</reference>
<dbReference type="Proteomes" id="UP000007148">
    <property type="component" value="Unassembled WGS sequence"/>
</dbReference>
<feature type="region of interest" description="Disordered" evidence="1">
    <location>
        <begin position="14"/>
        <end position="40"/>
    </location>
</feature>
<feature type="compositionally biased region" description="Polar residues" evidence="1">
    <location>
        <begin position="313"/>
        <end position="329"/>
    </location>
</feature>
<evidence type="ECO:0000256" key="1">
    <source>
        <dbReference type="SAM" id="MobiDB-lite"/>
    </source>
</evidence>
<accession>G4TLG2</accession>
<dbReference type="InParanoid" id="G4TLG2"/>
<protein>
    <submittedName>
        <fullName evidence="2">Uncharacterized protein</fullName>
    </submittedName>
</protein>
<feature type="region of interest" description="Disordered" evidence="1">
    <location>
        <begin position="508"/>
        <end position="551"/>
    </location>
</feature>
<feature type="region of interest" description="Disordered" evidence="1">
    <location>
        <begin position="296"/>
        <end position="335"/>
    </location>
</feature>
<feature type="compositionally biased region" description="Basic and acidic residues" evidence="1">
    <location>
        <begin position="535"/>
        <end position="549"/>
    </location>
</feature>